<feature type="transmembrane region" description="Helical" evidence="1">
    <location>
        <begin position="34"/>
        <end position="56"/>
    </location>
</feature>
<keyword evidence="1" id="KW-0472">Membrane</keyword>
<evidence type="ECO:0000313" key="2">
    <source>
        <dbReference type="EMBL" id="ORX51240.1"/>
    </source>
</evidence>
<feature type="transmembrane region" description="Helical" evidence="1">
    <location>
        <begin position="168"/>
        <end position="194"/>
    </location>
</feature>
<protein>
    <submittedName>
        <fullName evidence="2">Uncharacterized protein</fullName>
    </submittedName>
</protein>
<proteinExistence type="predicted"/>
<feature type="transmembrane region" description="Helical" evidence="1">
    <location>
        <begin position="206"/>
        <end position="227"/>
    </location>
</feature>
<evidence type="ECO:0000313" key="3">
    <source>
        <dbReference type="Proteomes" id="UP000242146"/>
    </source>
</evidence>
<keyword evidence="1" id="KW-1133">Transmembrane helix</keyword>
<organism evidence="2 3">
    <name type="scientific">Hesseltinella vesiculosa</name>
    <dbReference type="NCBI Taxonomy" id="101127"/>
    <lineage>
        <taxon>Eukaryota</taxon>
        <taxon>Fungi</taxon>
        <taxon>Fungi incertae sedis</taxon>
        <taxon>Mucoromycota</taxon>
        <taxon>Mucoromycotina</taxon>
        <taxon>Mucoromycetes</taxon>
        <taxon>Mucorales</taxon>
        <taxon>Cunninghamellaceae</taxon>
        <taxon>Hesseltinella</taxon>
    </lineage>
</organism>
<comment type="caution">
    <text evidence="2">The sequence shown here is derived from an EMBL/GenBank/DDBJ whole genome shotgun (WGS) entry which is preliminary data.</text>
</comment>
<dbReference type="OrthoDB" id="10043543at2759"/>
<feature type="transmembrane region" description="Helical" evidence="1">
    <location>
        <begin position="93"/>
        <end position="110"/>
    </location>
</feature>
<dbReference type="Proteomes" id="UP000242146">
    <property type="component" value="Unassembled WGS sequence"/>
</dbReference>
<name>A0A1X2GDE6_9FUNG</name>
<sequence>MLSFFWGQFKVLSVTLFFDVGLPLIIYYTTKDKIGYVTSLVVSGIPPLLFVIYKFWRDRKVDIIGCIFIVAFVGSGVLTLITGDVRIALFREAAVDILIGAIFFVTLIPIKTKWLTMQPLVYLITVQMTSEAPPMEWSTRDETTGEVEHHSQPMHIWLWEQLPFYRRFCYILTALWAFIMAADFVIKAVIILATNLSVDQIVMVNSILQIVITAGMTSGTMVAAGFLHRKIHLASKEFKEKYPLLKDPEEAVGESAEELAPPS</sequence>
<dbReference type="AlphaFoldDB" id="A0A1X2GDE6"/>
<dbReference type="EMBL" id="MCGT01000021">
    <property type="protein sequence ID" value="ORX51240.1"/>
    <property type="molecule type" value="Genomic_DNA"/>
</dbReference>
<keyword evidence="3" id="KW-1185">Reference proteome</keyword>
<accession>A0A1X2GDE6</accession>
<reference evidence="2 3" key="1">
    <citation type="submission" date="2016-07" db="EMBL/GenBank/DDBJ databases">
        <title>Pervasive Adenine N6-methylation of Active Genes in Fungi.</title>
        <authorList>
            <consortium name="DOE Joint Genome Institute"/>
            <person name="Mondo S.J."/>
            <person name="Dannebaum R.O."/>
            <person name="Kuo R.C."/>
            <person name="Labutti K."/>
            <person name="Haridas S."/>
            <person name="Kuo A."/>
            <person name="Salamov A."/>
            <person name="Ahrendt S.R."/>
            <person name="Lipzen A."/>
            <person name="Sullivan W."/>
            <person name="Andreopoulos W.B."/>
            <person name="Clum A."/>
            <person name="Lindquist E."/>
            <person name="Daum C."/>
            <person name="Ramamoorthy G.K."/>
            <person name="Gryganskyi A."/>
            <person name="Culley D."/>
            <person name="Magnuson J.K."/>
            <person name="James T.Y."/>
            <person name="O'Malley M.A."/>
            <person name="Stajich J.E."/>
            <person name="Spatafora J.W."/>
            <person name="Visel A."/>
            <person name="Grigoriev I.V."/>
        </authorList>
    </citation>
    <scope>NUCLEOTIDE SEQUENCE [LARGE SCALE GENOMIC DNA]</scope>
    <source>
        <strain evidence="2 3">NRRL 3301</strain>
    </source>
</reference>
<dbReference type="NCBIfam" id="NF041646">
    <property type="entry name" value="VC0807_fam"/>
    <property type="match status" value="1"/>
</dbReference>
<gene>
    <name evidence="2" type="ORF">DM01DRAFT_1289888</name>
</gene>
<keyword evidence="1" id="KW-0812">Transmembrane</keyword>
<feature type="transmembrane region" description="Helical" evidence="1">
    <location>
        <begin position="9"/>
        <end position="28"/>
    </location>
</feature>
<evidence type="ECO:0000256" key="1">
    <source>
        <dbReference type="SAM" id="Phobius"/>
    </source>
</evidence>
<feature type="transmembrane region" description="Helical" evidence="1">
    <location>
        <begin position="63"/>
        <end position="81"/>
    </location>
</feature>